<name>A0ABY7QC46_9ACTN</name>
<dbReference type="RefSeq" id="WP_270149045.1">
    <property type="nucleotide sequence ID" value="NZ_CP115450.1"/>
</dbReference>
<dbReference type="Gene3D" id="1.10.10.1150">
    <property type="entry name" value="Coenzyme PQQ synthesis protein D (PqqD)"/>
    <property type="match status" value="1"/>
</dbReference>
<dbReference type="EMBL" id="CP115450">
    <property type="protein sequence ID" value="WBP90333.1"/>
    <property type="molecule type" value="Genomic_DNA"/>
</dbReference>
<reference evidence="2" key="1">
    <citation type="submission" date="2022-12" db="EMBL/GenBank/DDBJ databases">
        <authorList>
            <person name="Mo P."/>
        </authorList>
    </citation>
    <scope>NUCLEOTIDE SEQUENCE [LARGE SCALE GENOMIC DNA]</scope>
    <source>
        <strain evidence="2">HUAS 3-15</strain>
    </source>
</reference>
<dbReference type="InterPro" id="IPR008792">
    <property type="entry name" value="PQQD"/>
</dbReference>
<dbReference type="Pfam" id="PF05402">
    <property type="entry name" value="PqqD"/>
    <property type="match status" value="1"/>
</dbReference>
<accession>A0ABY7QC46</accession>
<evidence type="ECO:0000313" key="1">
    <source>
        <dbReference type="EMBL" id="WBP90333.1"/>
    </source>
</evidence>
<protein>
    <submittedName>
        <fullName evidence="1">PqqD family peptide modification chaperone</fullName>
    </submittedName>
</protein>
<proteinExistence type="predicted"/>
<dbReference type="InterPro" id="IPR041881">
    <property type="entry name" value="PqqD_sf"/>
</dbReference>
<organism evidence="1 2">
    <name type="scientific">Kitasatospora cathayae</name>
    <dbReference type="NCBI Taxonomy" id="3004092"/>
    <lineage>
        <taxon>Bacteria</taxon>
        <taxon>Bacillati</taxon>
        <taxon>Actinomycetota</taxon>
        <taxon>Actinomycetes</taxon>
        <taxon>Kitasatosporales</taxon>
        <taxon>Streptomycetaceae</taxon>
        <taxon>Kitasatospora</taxon>
    </lineage>
</organism>
<evidence type="ECO:0000313" key="2">
    <source>
        <dbReference type="Proteomes" id="UP001212821"/>
    </source>
</evidence>
<dbReference type="Proteomes" id="UP001212821">
    <property type="component" value="Chromosome"/>
</dbReference>
<sequence>MSELQRQQALARFLTDPRARQAVLAEQPDPLPWADRELRDRLSELDQPRTSMYSHLLLVNRMTKVTDALPLVSWALGQRLWELAPEYNTCCPPRRPKKQDEALAFAGFLRTKLGSDLNGPAWLADVLSYEVAVLRIRFFPGGPPAGALPAAPTFSREELHRVRPRLTPATSLLALDHDLEEIGDCFERGEAPPRAQRRTMLLLLQATPEGSVHQDEVNPAVAAFLRACSPERTLTEVIERVAREFQPVPPPETLREQCLALCAQLVQRGVLTLQAA</sequence>
<keyword evidence="2" id="KW-1185">Reference proteome</keyword>
<gene>
    <name evidence="1" type="ORF">O1G21_33720</name>
</gene>